<evidence type="ECO:0000313" key="2">
    <source>
        <dbReference type="EMBL" id="EOR20569.1"/>
    </source>
</evidence>
<protein>
    <recommendedName>
        <fullName evidence="1">Helix-turn-helix domain-containing protein</fullName>
    </recommendedName>
</protein>
<gene>
    <name evidence="2" type="ORF">A500_16300</name>
</gene>
<dbReference type="OrthoDB" id="1710385at2"/>
<sequence>MNKLIGIRWGDLKEETKEFLLENSTIWDDVKDGECIYDLTENLSVIGRVNCINKYEGDYEFIIDDNAIIYNPKDGKNSESDARDNVIFEIDEVMTVNEAAELWGKSEGAIRAAIKAEKFIPGIDYRKAGRITLITREAMKRVYGKI</sequence>
<comment type="caution">
    <text evidence="2">The sequence shown here is derived from an EMBL/GenBank/DDBJ whole genome shotgun (WGS) entry which is preliminary data.</text>
</comment>
<dbReference type="Pfam" id="PF20038">
    <property type="entry name" value="HTH_59"/>
    <property type="match status" value="1"/>
</dbReference>
<reference evidence="2 3" key="1">
    <citation type="submission" date="2013-03" db="EMBL/GenBank/DDBJ databases">
        <title>Whole genome shotgun sequencing of Clostridium sartagoforme AAU1.</title>
        <authorList>
            <person name="Joshi C.G."/>
            <person name="Duggirala S.M."/>
            <person name="Nathani N.M."/>
            <person name="Bhatt V.D."/>
            <person name="Patel A.K."/>
            <person name="Pandya P.R."/>
            <person name="KaPatel J.A."/>
        </authorList>
    </citation>
    <scope>NUCLEOTIDE SEQUENCE [LARGE SCALE GENOMIC DNA]</scope>
    <source>
        <strain evidence="2 3">AAU1</strain>
    </source>
</reference>
<dbReference type="RefSeq" id="WP_016208504.1">
    <property type="nucleotide sequence ID" value="NZ_ASRV01000194.1"/>
</dbReference>
<evidence type="ECO:0000313" key="3">
    <source>
        <dbReference type="Proteomes" id="UP000013988"/>
    </source>
</evidence>
<dbReference type="AlphaFoldDB" id="R9BTU9"/>
<proteinExistence type="predicted"/>
<dbReference type="Proteomes" id="UP000013988">
    <property type="component" value="Unassembled WGS sequence"/>
</dbReference>
<organism evidence="2 3">
    <name type="scientific">Clostridium sartagoforme AAU1</name>
    <dbReference type="NCBI Taxonomy" id="1202534"/>
    <lineage>
        <taxon>Bacteria</taxon>
        <taxon>Bacillati</taxon>
        <taxon>Bacillota</taxon>
        <taxon>Clostridia</taxon>
        <taxon>Eubacteriales</taxon>
        <taxon>Clostridiaceae</taxon>
        <taxon>Clostridium</taxon>
    </lineage>
</organism>
<dbReference type="PATRIC" id="fig|1202534.3.peg.3231"/>
<dbReference type="InterPro" id="IPR045403">
    <property type="entry name" value="HTH_59_Firmicutes_type"/>
</dbReference>
<name>R9BTU9_9CLOT</name>
<evidence type="ECO:0000259" key="1">
    <source>
        <dbReference type="Pfam" id="PF20038"/>
    </source>
</evidence>
<feature type="domain" description="Helix-turn-helix" evidence="1">
    <location>
        <begin position="90"/>
        <end position="146"/>
    </location>
</feature>
<accession>R9BTU9</accession>
<dbReference type="EMBL" id="ASRV01000194">
    <property type="protein sequence ID" value="EOR20569.1"/>
    <property type="molecule type" value="Genomic_DNA"/>
</dbReference>
<keyword evidence="3" id="KW-1185">Reference proteome</keyword>